<proteinExistence type="predicted"/>
<gene>
    <name evidence="1" type="ORF">TCM_043057</name>
</gene>
<evidence type="ECO:0000313" key="1">
    <source>
        <dbReference type="EMBL" id="EOY18515.1"/>
    </source>
</evidence>
<dbReference type="AlphaFoldDB" id="A0A061FMF2"/>
<evidence type="ECO:0000313" key="2">
    <source>
        <dbReference type="Proteomes" id="UP000026915"/>
    </source>
</evidence>
<sequence length="107" mass="11929">MMKETKRGPIFCQSLNQRNEIVGVFEIIVRECITLYTIQAEGSLLSQCIDQIIRPGLNIENQVSSRVIAISNPKEESHHVNGLAIITSEVQNKPGKDVSINGMKHID</sequence>
<keyword evidence="2" id="KW-1185">Reference proteome</keyword>
<reference evidence="1 2" key="1">
    <citation type="journal article" date="2013" name="Genome Biol.">
        <title>The genome sequence of the most widely cultivated cacao type and its use to identify candidate genes regulating pod color.</title>
        <authorList>
            <person name="Motamayor J.C."/>
            <person name="Mockaitis K."/>
            <person name="Schmutz J."/>
            <person name="Haiminen N."/>
            <person name="Iii D.L."/>
            <person name="Cornejo O."/>
            <person name="Findley S.D."/>
            <person name="Zheng P."/>
            <person name="Utro F."/>
            <person name="Royaert S."/>
            <person name="Saski C."/>
            <person name="Jenkins J."/>
            <person name="Podicheti R."/>
            <person name="Zhao M."/>
            <person name="Scheffler B.E."/>
            <person name="Stack J.C."/>
            <person name="Feltus F.A."/>
            <person name="Mustiga G.M."/>
            <person name="Amores F."/>
            <person name="Phillips W."/>
            <person name="Marelli J.P."/>
            <person name="May G.D."/>
            <person name="Shapiro H."/>
            <person name="Ma J."/>
            <person name="Bustamante C.D."/>
            <person name="Schnell R.J."/>
            <person name="Main D."/>
            <person name="Gilbert D."/>
            <person name="Parida L."/>
            <person name="Kuhn D.N."/>
        </authorList>
    </citation>
    <scope>NUCLEOTIDE SEQUENCE [LARGE SCALE GENOMIC DNA]</scope>
    <source>
        <strain evidence="2">cv. Matina 1-6</strain>
    </source>
</reference>
<dbReference type="Proteomes" id="UP000026915">
    <property type="component" value="Chromosome 10"/>
</dbReference>
<name>A0A061FMF2_THECC</name>
<dbReference type="Gramene" id="EOY18515">
    <property type="protein sequence ID" value="EOY18515"/>
    <property type="gene ID" value="TCM_043057"/>
</dbReference>
<accession>A0A061FMF2</accession>
<dbReference type="HOGENOM" id="CLU_2214746_0_0_1"/>
<dbReference type="EMBL" id="CM001888">
    <property type="protein sequence ID" value="EOY18515.1"/>
    <property type="molecule type" value="Genomic_DNA"/>
</dbReference>
<dbReference type="InParanoid" id="A0A061FMF2"/>
<organism evidence="1 2">
    <name type="scientific">Theobroma cacao</name>
    <name type="common">Cacao</name>
    <name type="synonym">Cocoa</name>
    <dbReference type="NCBI Taxonomy" id="3641"/>
    <lineage>
        <taxon>Eukaryota</taxon>
        <taxon>Viridiplantae</taxon>
        <taxon>Streptophyta</taxon>
        <taxon>Embryophyta</taxon>
        <taxon>Tracheophyta</taxon>
        <taxon>Spermatophyta</taxon>
        <taxon>Magnoliopsida</taxon>
        <taxon>eudicotyledons</taxon>
        <taxon>Gunneridae</taxon>
        <taxon>Pentapetalae</taxon>
        <taxon>rosids</taxon>
        <taxon>malvids</taxon>
        <taxon>Malvales</taxon>
        <taxon>Malvaceae</taxon>
        <taxon>Byttnerioideae</taxon>
        <taxon>Theobroma</taxon>
    </lineage>
</organism>
<protein>
    <submittedName>
        <fullName evidence="1">Uncharacterized protein</fullName>
    </submittedName>
</protein>